<sequence>MPTDGDNPATGYETIVVSLMPITLPTSHDNLVRHIRLTSDRPKINVGRASKTVSKGLVAAAENAYFDSPVVSRVHAEIAGNLENGTVSITDMGSLHGTSVNDKSLEKGVATPLEEDDTVNFGIHVSRGLDVFGPMACKVAFKRTSARPVEVARSYCAPDPESGLSDASDSECSSVPCDDTDYNVGPIASVVEGVETIDLTFVAETADLMDTTVDCETESDSQLDSVCGESVEEIEEFQAHDSRFDDNGLSDSDENGWPEEEHDNKRNAEDDGEAEREGEIFAECEAAFGDFQDQESEEDDTHSGFSSPPPFQPCLEASPNGGDLSSFGGLRTPPSVPAEEFAAGDYVSLSDSLIDKLPRNNTTVKCDISSILNPSPPLSSPPKLAVDDVVLLDPIDHLNTQDVLDATASWGVSKVSALLTEPSLSDSPQMTSALTDCQADIPSPPTAANLSPLADSSVERAASSGQHEDKAIEDMPGEDENVTTANTATMSDQKAKRKRKAEEMTADTEGVLLSENGSDTVAKNEHVSSKEPAAKRRATPAAIAAKKTIKRRMWAAAEKIGIAALGGAVVLGTLIYTAPTF</sequence>
<feature type="region of interest" description="Disordered" evidence="1">
    <location>
        <begin position="238"/>
        <end position="277"/>
    </location>
</feature>
<evidence type="ECO:0000313" key="4">
    <source>
        <dbReference type="EMBL" id="CAK7273221.1"/>
    </source>
</evidence>
<feature type="compositionally biased region" description="Basic and acidic residues" evidence="1">
    <location>
        <begin position="522"/>
        <end position="534"/>
    </location>
</feature>
<dbReference type="SMART" id="SM00240">
    <property type="entry name" value="FHA"/>
    <property type="match status" value="1"/>
</dbReference>
<protein>
    <recommendedName>
        <fullName evidence="3">FHA domain-containing protein</fullName>
    </recommendedName>
</protein>
<evidence type="ECO:0000259" key="3">
    <source>
        <dbReference type="PROSITE" id="PS50006"/>
    </source>
</evidence>
<dbReference type="PROSITE" id="PS50006">
    <property type="entry name" value="FHA_DOMAIN"/>
    <property type="match status" value="1"/>
</dbReference>
<organism evidence="4 5">
    <name type="scientific">Sporothrix epigloea</name>
    <dbReference type="NCBI Taxonomy" id="1892477"/>
    <lineage>
        <taxon>Eukaryota</taxon>
        <taxon>Fungi</taxon>
        <taxon>Dikarya</taxon>
        <taxon>Ascomycota</taxon>
        <taxon>Pezizomycotina</taxon>
        <taxon>Sordariomycetes</taxon>
        <taxon>Sordariomycetidae</taxon>
        <taxon>Ophiostomatales</taxon>
        <taxon>Ophiostomataceae</taxon>
        <taxon>Sporothrix</taxon>
    </lineage>
</organism>
<dbReference type="Proteomes" id="UP001642501">
    <property type="component" value="Unassembled WGS sequence"/>
</dbReference>
<dbReference type="Pfam" id="PF00498">
    <property type="entry name" value="FHA"/>
    <property type="match status" value="1"/>
</dbReference>
<feature type="compositionally biased region" description="Basic and acidic residues" evidence="1">
    <location>
        <begin position="262"/>
        <end position="277"/>
    </location>
</feature>
<evidence type="ECO:0000256" key="2">
    <source>
        <dbReference type="SAM" id="Phobius"/>
    </source>
</evidence>
<accession>A0ABP0E0D8</accession>
<feature type="region of interest" description="Disordered" evidence="1">
    <location>
        <begin position="292"/>
        <end position="333"/>
    </location>
</feature>
<evidence type="ECO:0000256" key="1">
    <source>
        <dbReference type="SAM" id="MobiDB-lite"/>
    </source>
</evidence>
<evidence type="ECO:0000313" key="5">
    <source>
        <dbReference type="Proteomes" id="UP001642501"/>
    </source>
</evidence>
<dbReference type="EMBL" id="CAWUOM010000127">
    <property type="protein sequence ID" value="CAK7273221.1"/>
    <property type="molecule type" value="Genomic_DNA"/>
</dbReference>
<feature type="domain" description="FHA" evidence="3">
    <location>
        <begin position="44"/>
        <end position="105"/>
    </location>
</feature>
<keyword evidence="2" id="KW-1133">Transmembrane helix</keyword>
<feature type="region of interest" description="Disordered" evidence="1">
    <location>
        <begin position="423"/>
        <end position="542"/>
    </location>
</feature>
<dbReference type="SUPFAM" id="SSF49879">
    <property type="entry name" value="SMAD/FHA domain"/>
    <property type="match status" value="1"/>
</dbReference>
<dbReference type="InterPro" id="IPR000253">
    <property type="entry name" value="FHA_dom"/>
</dbReference>
<gene>
    <name evidence="4" type="ORF">SEPCBS57363_005545</name>
</gene>
<feature type="compositionally biased region" description="Polar residues" evidence="1">
    <location>
        <begin position="423"/>
        <end position="435"/>
    </location>
</feature>
<proteinExistence type="predicted"/>
<feature type="compositionally biased region" description="Polar residues" evidence="1">
    <location>
        <begin position="482"/>
        <end position="492"/>
    </location>
</feature>
<feature type="compositionally biased region" description="Acidic residues" evidence="1">
    <location>
        <begin position="251"/>
        <end position="261"/>
    </location>
</feature>
<comment type="caution">
    <text evidence="4">The sequence shown here is derived from an EMBL/GenBank/DDBJ whole genome shotgun (WGS) entry which is preliminary data.</text>
</comment>
<keyword evidence="2" id="KW-0472">Membrane</keyword>
<reference evidence="4 5" key="1">
    <citation type="submission" date="2024-01" db="EMBL/GenBank/DDBJ databases">
        <authorList>
            <person name="Allen C."/>
            <person name="Tagirdzhanova G."/>
        </authorList>
    </citation>
    <scope>NUCLEOTIDE SEQUENCE [LARGE SCALE GENOMIC DNA]</scope>
    <source>
        <strain evidence="4 5">CBS 573.63</strain>
    </source>
</reference>
<dbReference type="Gene3D" id="2.60.200.20">
    <property type="match status" value="1"/>
</dbReference>
<feature type="transmembrane region" description="Helical" evidence="2">
    <location>
        <begin position="560"/>
        <end position="578"/>
    </location>
</feature>
<dbReference type="InterPro" id="IPR008984">
    <property type="entry name" value="SMAD_FHA_dom_sf"/>
</dbReference>
<keyword evidence="5" id="KW-1185">Reference proteome</keyword>
<keyword evidence="2" id="KW-0812">Transmembrane</keyword>
<name>A0ABP0E0D8_9PEZI</name>